<sequence>MYEPVGTRAGSVAVPLRYEPLSRSVFVLNSAVPGSRCPLTLAVSTAAAAAAAAGAFPTWLQLSGLADSRRGALQGEEEYQISKEEKRKKVGKEREQKH</sequence>
<feature type="region of interest" description="Disordered" evidence="1">
    <location>
        <begin position="73"/>
        <end position="98"/>
    </location>
</feature>
<feature type="compositionally biased region" description="Basic and acidic residues" evidence="1">
    <location>
        <begin position="80"/>
        <end position="98"/>
    </location>
</feature>
<dbReference type="EMBL" id="SRLO01000059">
    <property type="protein sequence ID" value="TNN80005.1"/>
    <property type="molecule type" value="Genomic_DNA"/>
</dbReference>
<proteinExistence type="predicted"/>
<protein>
    <submittedName>
        <fullName evidence="2">Uncharacterized protein</fullName>
    </submittedName>
</protein>
<evidence type="ECO:0000313" key="2">
    <source>
        <dbReference type="EMBL" id="TNN80005.1"/>
    </source>
</evidence>
<dbReference type="Proteomes" id="UP000314294">
    <property type="component" value="Unassembled WGS sequence"/>
</dbReference>
<evidence type="ECO:0000313" key="3">
    <source>
        <dbReference type="Proteomes" id="UP000314294"/>
    </source>
</evidence>
<evidence type="ECO:0000256" key="1">
    <source>
        <dbReference type="SAM" id="MobiDB-lite"/>
    </source>
</evidence>
<dbReference type="AlphaFoldDB" id="A0A4Z2IQ27"/>
<name>A0A4Z2IQ27_9TELE</name>
<keyword evidence="3" id="KW-1185">Reference proteome</keyword>
<reference evidence="2 3" key="1">
    <citation type="submission" date="2019-03" db="EMBL/GenBank/DDBJ databases">
        <title>First draft genome of Liparis tanakae, snailfish: a comprehensive survey of snailfish specific genes.</title>
        <authorList>
            <person name="Kim W."/>
            <person name="Song I."/>
            <person name="Jeong J.-H."/>
            <person name="Kim D."/>
            <person name="Kim S."/>
            <person name="Ryu S."/>
            <person name="Song J.Y."/>
            <person name="Lee S.K."/>
        </authorList>
    </citation>
    <scope>NUCLEOTIDE SEQUENCE [LARGE SCALE GENOMIC DNA]</scope>
    <source>
        <tissue evidence="2">Muscle</tissue>
    </source>
</reference>
<accession>A0A4Z2IQ27</accession>
<organism evidence="2 3">
    <name type="scientific">Liparis tanakae</name>
    <name type="common">Tanaka's snailfish</name>
    <dbReference type="NCBI Taxonomy" id="230148"/>
    <lineage>
        <taxon>Eukaryota</taxon>
        <taxon>Metazoa</taxon>
        <taxon>Chordata</taxon>
        <taxon>Craniata</taxon>
        <taxon>Vertebrata</taxon>
        <taxon>Euteleostomi</taxon>
        <taxon>Actinopterygii</taxon>
        <taxon>Neopterygii</taxon>
        <taxon>Teleostei</taxon>
        <taxon>Neoteleostei</taxon>
        <taxon>Acanthomorphata</taxon>
        <taxon>Eupercaria</taxon>
        <taxon>Perciformes</taxon>
        <taxon>Cottioidei</taxon>
        <taxon>Cottales</taxon>
        <taxon>Liparidae</taxon>
        <taxon>Liparis</taxon>
    </lineage>
</organism>
<comment type="caution">
    <text evidence="2">The sequence shown here is derived from an EMBL/GenBank/DDBJ whole genome shotgun (WGS) entry which is preliminary data.</text>
</comment>
<gene>
    <name evidence="2" type="ORF">EYF80_009823</name>
</gene>